<protein>
    <submittedName>
        <fullName evidence="8">GtrA family protein</fullName>
    </submittedName>
</protein>
<dbReference type="Proteomes" id="UP000465031">
    <property type="component" value="Chromosome"/>
</dbReference>
<feature type="transmembrane region" description="Helical" evidence="6">
    <location>
        <begin position="163"/>
        <end position="184"/>
    </location>
</feature>
<dbReference type="GO" id="GO:0005886">
    <property type="term" value="C:plasma membrane"/>
    <property type="evidence" value="ECO:0007669"/>
    <property type="project" value="TreeGrafter"/>
</dbReference>
<evidence type="ECO:0000256" key="1">
    <source>
        <dbReference type="ARBA" id="ARBA00004141"/>
    </source>
</evidence>
<name>A0AAE6V7K4_9MICO</name>
<keyword evidence="4 6" id="KW-1133">Transmembrane helix</keyword>
<evidence type="ECO:0000256" key="6">
    <source>
        <dbReference type="SAM" id="Phobius"/>
    </source>
</evidence>
<evidence type="ECO:0000256" key="4">
    <source>
        <dbReference type="ARBA" id="ARBA00022989"/>
    </source>
</evidence>
<feature type="transmembrane region" description="Helical" evidence="6">
    <location>
        <begin position="117"/>
        <end position="143"/>
    </location>
</feature>
<keyword evidence="3 6" id="KW-0812">Transmembrane</keyword>
<reference evidence="9" key="1">
    <citation type="submission" date="2019-12" db="EMBL/GenBank/DDBJ databases">
        <title>Complete and draft genome sequences of new strains and members of some known species of the genus Rathayibacter isolated from plants.</title>
        <authorList>
            <person name="Tarlachkov S.V."/>
            <person name="Starodumova I.P."/>
            <person name="Dorofeeva L.V."/>
            <person name="Prisyazhnaya N.V."/>
            <person name="Leyn S."/>
            <person name="Zlamal J."/>
            <person name="Elan M."/>
            <person name="Osterman A.L."/>
            <person name="Nadler S."/>
            <person name="Subbotin S.A."/>
            <person name="Evtushenko L.I."/>
        </authorList>
    </citation>
    <scope>NUCLEOTIDE SEQUENCE [LARGE SCALE GENOMIC DNA]</scope>
    <source>
        <strain evidence="9">VKM Ac-2761</strain>
    </source>
</reference>
<dbReference type="KEGG" id="rte:GSU10_10495"/>
<sequence>MGRASATAPHFLRKGSRARGSQYRPTAYSRPESSRRAIVGRRSTVARWLESQKVRFVVAGSLNTALDFLILNALSLMVGLPTLLANVVSVTVGISISYFLNHFFVFRHPDRPTLRTFGQFFLVTGFSSLVLQSLIIYGFEVFFDTRFGTSLLFLPSAGEKAFLAINVAKAVAVLVGLVWNFCLYKFVVFRRPASTADIAVELGEIVDEVGSAAR</sequence>
<proteinExistence type="inferred from homology"/>
<evidence type="ECO:0000313" key="9">
    <source>
        <dbReference type="Proteomes" id="UP000465031"/>
    </source>
</evidence>
<evidence type="ECO:0000259" key="7">
    <source>
        <dbReference type="Pfam" id="PF04138"/>
    </source>
</evidence>
<dbReference type="PANTHER" id="PTHR38459">
    <property type="entry name" value="PROPHAGE BACTOPRENOL-LINKED GLUCOSE TRANSLOCASE HOMOLOG"/>
    <property type="match status" value="1"/>
</dbReference>
<feature type="transmembrane region" description="Helical" evidence="6">
    <location>
        <begin position="56"/>
        <end position="77"/>
    </location>
</feature>
<evidence type="ECO:0000256" key="2">
    <source>
        <dbReference type="ARBA" id="ARBA00009399"/>
    </source>
</evidence>
<evidence type="ECO:0000313" key="8">
    <source>
        <dbReference type="EMBL" id="QHC57048.1"/>
    </source>
</evidence>
<evidence type="ECO:0000256" key="3">
    <source>
        <dbReference type="ARBA" id="ARBA00022692"/>
    </source>
</evidence>
<dbReference type="InterPro" id="IPR007267">
    <property type="entry name" value="GtrA_DPMS_TM"/>
</dbReference>
<accession>A0AAE6V7K4</accession>
<dbReference type="GO" id="GO:0000271">
    <property type="term" value="P:polysaccharide biosynthetic process"/>
    <property type="evidence" value="ECO:0007669"/>
    <property type="project" value="InterPro"/>
</dbReference>
<dbReference type="PANTHER" id="PTHR38459:SF1">
    <property type="entry name" value="PROPHAGE BACTOPRENOL-LINKED GLUCOSE TRANSLOCASE HOMOLOG"/>
    <property type="match status" value="1"/>
</dbReference>
<keyword evidence="5 6" id="KW-0472">Membrane</keyword>
<dbReference type="EMBL" id="CP047186">
    <property type="protein sequence ID" value="QHC57048.1"/>
    <property type="molecule type" value="Genomic_DNA"/>
</dbReference>
<organism evidence="8 9">
    <name type="scientific">Rathayibacter tanaceti</name>
    <dbReference type="NCBI Taxonomy" id="1671680"/>
    <lineage>
        <taxon>Bacteria</taxon>
        <taxon>Bacillati</taxon>
        <taxon>Actinomycetota</taxon>
        <taxon>Actinomycetes</taxon>
        <taxon>Micrococcales</taxon>
        <taxon>Microbacteriaceae</taxon>
        <taxon>Rathayibacter</taxon>
    </lineage>
</organism>
<dbReference type="AlphaFoldDB" id="A0AAE6V7K4"/>
<dbReference type="InterPro" id="IPR051401">
    <property type="entry name" value="GtrA_CellWall_Glycosyl"/>
</dbReference>
<dbReference type="Pfam" id="PF04138">
    <property type="entry name" value="GtrA_DPMS_TM"/>
    <property type="match status" value="1"/>
</dbReference>
<feature type="domain" description="GtrA/DPMS transmembrane" evidence="7">
    <location>
        <begin position="55"/>
        <end position="189"/>
    </location>
</feature>
<comment type="subcellular location">
    <subcellularLocation>
        <location evidence="1">Membrane</location>
        <topology evidence="1">Multi-pass membrane protein</topology>
    </subcellularLocation>
</comment>
<feature type="transmembrane region" description="Helical" evidence="6">
    <location>
        <begin position="83"/>
        <end position="105"/>
    </location>
</feature>
<gene>
    <name evidence="8" type="ORF">GSU10_10495</name>
</gene>
<evidence type="ECO:0000256" key="5">
    <source>
        <dbReference type="ARBA" id="ARBA00023136"/>
    </source>
</evidence>
<comment type="similarity">
    <text evidence="2">Belongs to the GtrA family.</text>
</comment>